<organism evidence="1 2">
    <name type="scientific">Euplotes crassus</name>
    <dbReference type="NCBI Taxonomy" id="5936"/>
    <lineage>
        <taxon>Eukaryota</taxon>
        <taxon>Sar</taxon>
        <taxon>Alveolata</taxon>
        <taxon>Ciliophora</taxon>
        <taxon>Intramacronucleata</taxon>
        <taxon>Spirotrichea</taxon>
        <taxon>Hypotrichia</taxon>
        <taxon>Euplotida</taxon>
        <taxon>Euplotidae</taxon>
        <taxon>Moneuplotes</taxon>
    </lineage>
</organism>
<gene>
    <name evidence="1" type="ORF">ECRASSUSDP1_LOCUS17798</name>
</gene>
<dbReference type="EMBL" id="CAMPGE010017988">
    <property type="protein sequence ID" value="CAI2376428.1"/>
    <property type="molecule type" value="Genomic_DNA"/>
</dbReference>
<comment type="caution">
    <text evidence="1">The sequence shown here is derived from an EMBL/GenBank/DDBJ whole genome shotgun (WGS) entry which is preliminary data.</text>
</comment>
<dbReference type="Proteomes" id="UP001295684">
    <property type="component" value="Unassembled WGS sequence"/>
</dbReference>
<name>A0AAD1XPB7_EUPCR</name>
<accession>A0AAD1XPB7</accession>
<sequence>MASSLKKIIAGDERTVYNEEKSLNLQCIHYFGDTYFNQNAQTIKQYGSQILSFSNTKILNQNYLKDFAKSKTCITKCQRLYIGTKNGTLNKKMITVLKNLHLSMIENFDLAKTDGGKLLCLSSFLPSLLRIAPFVTNKLALHKVKISKRHLQKLVVSLNLATSLSFHSCEINSEGVFFPKDLKTKLKNILFDTCGDKHLHDLQEGGFSNDSGYSDYFDWSEHPTRLYSILEAIGQSSLKFSLSQIIIFSDFSESELVRMRRKCGISRIAIQGYDKTNGINFEVKGL</sequence>
<proteinExistence type="predicted"/>
<evidence type="ECO:0000313" key="1">
    <source>
        <dbReference type="EMBL" id="CAI2376428.1"/>
    </source>
</evidence>
<keyword evidence="2" id="KW-1185">Reference proteome</keyword>
<reference evidence="1" key="1">
    <citation type="submission" date="2023-07" db="EMBL/GenBank/DDBJ databases">
        <authorList>
            <consortium name="AG Swart"/>
            <person name="Singh M."/>
            <person name="Singh A."/>
            <person name="Seah K."/>
            <person name="Emmerich C."/>
        </authorList>
    </citation>
    <scope>NUCLEOTIDE SEQUENCE</scope>
    <source>
        <strain evidence="1">DP1</strain>
    </source>
</reference>
<evidence type="ECO:0000313" key="2">
    <source>
        <dbReference type="Proteomes" id="UP001295684"/>
    </source>
</evidence>
<dbReference type="AlphaFoldDB" id="A0AAD1XPB7"/>
<protein>
    <submittedName>
        <fullName evidence="1">Uncharacterized protein</fullName>
    </submittedName>
</protein>